<gene>
    <name evidence="1" type="primary">ORF24</name>
</gene>
<dbReference type="GeneID" id="41660955"/>
<dbReference type="AlphaFoldDB" id="A0A516ZBJ1"/>
<name>A0A516ZBJ1_9STRA</name>
<dbReference type="EMBL" id="MK045451">
    <property type="protein sequence ID" value="QDR25073.1"/>
    <property type="molecule type" value="Genomic_DNA"/>
</dbReference>
<keyword evidence="1" id="KW-0150">Chloroplast</keyword>
<sequence>MSRDGTSLSKTLGLYLEQRRSGLITKQKNFNRLIQRNSGVFQTEAGLKTGQLHYQGRFVLKGSRLGKKRLLEIFEKTFKITNLTLEPEILYESTKYCTKDETRKAGPFYVGTDSYRQKMMPMTIKLRQWQTELVQKIKIIENDNARDRKVFWIEDSNGGAGKSTFSKFLSFGQKD</sequence>
<protein>
    <submittedName>
        <fullName evidence="1">Uncharacterized protein</fullName>
    </submittedName>
</protein>
<dbReference type="RefSeq" id="YP_009686317.1">
    <property type="nucleotide sequence ID" value="NC_044464.1"/>
</dbReference>
<reference evidence="1" key="1">
    <citation type="journal article" date="2019" name="PLoS ONE">
        <title>Extensive chloroplast genome rearrangement amongst three closely related Halamphora spp. (Bacillariophyceae), and evidence for rapid evolution as compared to land plants.</title>
        <authorList>
            <person name="Hamsher S.E."/>
            <person name="Keepers K.G."/>
            <person name="Pogoda C.S."/>
            <person name="Stepanek J.G."/>
            <person name="Kane N.C."/>
            <person name="Kociolek J.P."/>
        </authorList>
    </citation>
    <scope>NUCLEOTIDE SEQUENCE</scope>
</reference>
<proteinExistence type="predicted"/>
<keyword evidence="1" id="KW-0934">Plastid</keyword>
<accession>A0A516ZBJ1</accession>
<geneLocation type="chloroplast" evidence="1"/>
<organism evidence="1">
    <name type="scientific">Halamphora calidilacuna</name>
    <dbReference type="NCBI Taxonomy" id="2133758"/>
    <lineage>
        <taxon>Eukaryota</taxon>
        <taxon>Sar</taxon>
        <taxon>Stramenopiles</taxon>
        <taxon>Ochrophyta</taxon>
        <taxon>Bacillariophyta</taxon>
        <taxon>Bacillariophyceae</taxon>
        <taxon>Bacillariophycidae</taxon>
        <taxon>Naviculales</taxon>
        <taxon>Amphipleuraceae</taxon>
        <taxon>Halamphora</taxon>
    </lineage>
</organism>
<evidence type="ECO:0000313" key="1">
    <source>
        <dbReference type="EMBL" id="QDR25073.1"/>
    </source>
</evidence>
<dbReference type="Gene3D" id="3.40.1310.20">
    <property type="match status" value="1"/>
</dbReference>